<dbReference type="PROSITE" id="PS51257">
    <property type="entry name" value="PROKAR_LIPOPROTEIN"/>
    <property type="match status" value="1"/>
</dbReference>
<proteinExistence type="predicted"/>
<dbReference type="KEGG" id="ccro:CMC5_077880"/>
<keyword evidence="4" id="KW-1185">Reference proteome</keyword>
<reference evidence="3 4" key="1">
    <citation type="submission" date="2015-07" db="EMBL/GenBank/DDBJ databases">
        <title>Genome analysis of myxobacterium Chondromyces crocatus Cm c5 reveals a high potential for natural compound synthesis and the genetic basis for the loss of fruiting body formation.</title>
        <authorList>
            <person name="Zaburannyi N."/>
            <person name="Bunk B."/>
            <person name="Maier J."/>
            <person name="Overmann J."/>
            <person name="Mueller R."/>
        </authorList>
    </citation>
    <scope>NUCLEOTIDE SEQUENCE [LARGE SCALE GENOMIC DNA]</scope>
    <source>
        <strain evidence="3 4">Cm c5</strain>
    </source>
</reference>
<feature type="domain" description="Beta-lactamase hydrolase-like protein phosphatase-like" evidence="2">
    <location>
        <begin position="51"/>
        <end position="147"/>
    </location>
</feature>
<dbReference type="InterPro" id="IPR029021">
    <property type="entry name" value="Prot-tyrosine_phosphatase-like"/>
</dbReference>
<keyword evidence="1" id="KW-0732">Signal</keyword>
<accession>A0A0K1ERT7</accession>
<dbReference type="GO" id="GO:0016787">
    <property type="term" value="F:hydrolase activity"/>
    <property type="evidence" value="ECO:0007669"/>
    <property type="project" value="InterPro"/>
</dbReference>
<dbReference type="STRING" id="52.CMC5_077880"/>
<dbReference type="SUPFAM" id="SSF52799">
    <property type="entry name" value="(Phosphotyrosine protein) phosphatases II"/>
    <property type="match status" value="1"/>
</dbReference>
<protein>
    <recommendedName>
        <fullName evidence="2">Beta-lactamase hydrolase-like protein phosphatase-like domain-containing protein</fullName>
    </recommendedName>
</protein>
<dbReference type="InterPro" id="IPR005939">
    <property type="entry name" value="BLH_phosphatase-like"/>
</dbReference>
<dbReference type="AlphaFoldDB" id="A0A0K1ERT7"/>
<organism evidence="3 4">
    <name type="scientific">Chondromyces crocatus</name>
    <dbReference type="NCBI Taxonomy" id="52"/>
    <lineage>
        <taxon>Bacteria</taxon>
        <taxon>Pseudomonadati</taxon>
        <taxon>Myxococcota</taxon>
        <taxon>Polyangia</taxon>
        <taxon>Polyangiales</taxon>
        <taxon>Polyangiaceae</taxon>
        <taxon>Chondromyces</taxon>
    </lineage>
</organism>
<feature type="signal peptide" evidence="1">
    <location>
        <begin position="1"/>
        <end position="27"/>
    </location>
</feature>
<evidence type="ECO:0000313" key="3">
    <source>
        <dbReference type="EMBL" id="AKT43556.1"/>
    </source>
</evidence>
<dbReference type="Gene3D" id="3.90.190.10">
    <property type="entry name" value="Protein tyrosine phosphatase superfamily"/>
    <property type="match status" value="1"/>
</dbReference>
<evidence type="ECO:0000259" key="2">
    <source>
        <dbReference type="Pfam" id="PF04273"/>
    </source>
</evidence>
<name>A0A0K1ERT7_CHOCO</name>
<feature type="chain" id="PRO_5005459911" description="Beta-lactamase hydrolase-like protein phosphatase-like domain-containing protein" evidence="1">
    <location>
        <begin position="28"/>
        <end position="180"/>
    </location>
</feature>
<dbReference type="EMBL" id="CP012159">
    <property type="protein sequence ID" value="AKT43556.1"/>
    <property type="molecule type" value="Genomic_DNA"/>
</dbReference>
<dbReference type="Pfam" id="PF04273">
    <property type="entry name" value="BLH_phosphatase"/>
    <property type="match status" value="1"/>
</dbReference>
<evidence type="ECO:0000313" key="4">
    <source>
        <dbReference type="Proteomes" id="UP000067626"/>
    </source>
</evidence>
<sequence>MRAKVDASSLLCIIALPLLLAACKAEAPAPEPTGAPSTAISIEGLDLHAPLPDLLTSGQPSAAQWASLRDRGVTTVINLRPTDELPGRDVAAEVAAAGLRYHPLPIAGARDITFENAALVQSWLDAASGKVLLHCASSNRSGALVALMASRKGMEKERALELGRAAGMTSTEARVRELVP</sequence>
<evidence type="ECO:0000256" key="1">
    <source>
        <dbReference type="SAM" id="SignalP"/>
    </source>
</evidence>
<gene>
    <name evidence="3" type="ORF">CMC5_077880</name>
</gene>
<dbReference type="RefSeq" id="WP_050435004.1">
    <property type="nucleotide sequence ID" value="NZ_CP012159.1"/>
</dbReference>
<dbReference type="Proteomes" id="UP000067626">
    <property type="component" value="Chromosome"/>
</dbReference>